<name>A0A7J9MLJ1_GOSSC</name>
<keyword evidence="3" id="KW-1185">Reference proteome</keyword>
<sequence>MGKKIGYWATTAFWGSVWSLLLSIGILAEEEKWLLRYVPKEDNKFVDALAKMALSYDEELLMFDETPIEIQGIL</sequence>
<protein>
    <recommendedName>
        <fullName evidence="4">RNase H type-1 domain-containing protein</fullName>
    </recommendedName>
</protein>
<dbReference type="Proteomes" id="UP000593576">
    <property type="component" value="Unassembled WGS sequence"/>
</dbReference>
<evidence type="ECO:0000256" key="1">
    <source>
        <dbReference type="SAM" id="Phobius"/>
    </source>
</evidence>
<comment type="caution">
    <text evidence="2">The sequence shown here is derived from an EMBL/GenBank/DDBJ whole genome shotgun (WGS) entry which is preliminary data.</text>
</comment>
<accession>A0A7J9MLJ1</accession>
<keyword evidence="1" id="KW-0472">Membrane</keyword>
<feature type="transmembrane region" description="Helical" evidence="1">
    <location>
        <begin position="6"/>
        <end position="28"/>
    </location>
</feature>
<proteinExistence type="predicted"/>
<evidence type="ECO:0000313" key="2">
    <source>
        <dbReference type="EMBL" id="MBA0871606.1"/>
    </source>
</evidence>
<dbReference type="EMBL" id="JABFAF010000011">
    <property type="protein sequence ID" value="MBA0871606.1"/>
    <property type="molecule type" value="Genomic_DNA"/>
</dbReference>
<keyword evidence="1" id="KW-0812">Transmembrane</keyword>
<evidence type="ECO:0000313" key="3">
    <source>
        <dbReference type="Proteomes" id="UP000593576"/>
    </source>
</evidence>
<reference evidence="2 3" key="1">
    <citation type="journal article" date="2019" name="Genome Biol. Evol.">
        <title>Insights into the evolution of the New World diploid cottons (Gossypium, subgenus Houzingenia) based on genome sequencing.</title>
        <authorList>
            <person name="Grover C.E."/>
            <person name="Arick M.A. 2nd"/>
            <person name="Thrash A."/>
            <person name="Conover J.L."/>
            <person name="Sanders W.S."/>
            <person name="Peterson D.G."/>
            <person name="Frelichowski J.E."/>
            <person name="Scheffler J.A."/>
            <person name="Scheffler B.E."/>
            <person name="Wendel J.F."/>
        </authorList>
    </citation>
    <scope>NUCLEOTIDE SEQUENCE [LARGE SCALE GENOMIC DNA]</scope>
    <source>
        <strain evidence="2">1</strain>
        <tissue evidence="2">Leaf</tissue>
    </source>
</reference>
<keyword evidence="1" id="KW-1133">Transmembrane helix</keyword>
<gene>
    <name evidence="2" type="ORF">Goshw_028089</name>
</gene>
<dbReference type="AlphaFoldDB" id="A0A7J9MLJ1"/>
<organism evidence="2 3">
    <name type="scientific">Gossypium schwendimanii</name>
    <name type="common">Cotton</name>
    <dbReference type="NCBI Taxonomy" id="34291"/>
    <lineage>
        <taxon>Eukaryota</taxon>
        <taxon>Viridiplantae</taxon>
        <taxon>Streptophyta</taxon>
        <taxon>Embryophyta</taxon>
        <taxon>Tracheophyta</taxon>
        <taxon>Spermatophyta</taxon>
        <taxon>Magnoliopsida</taxon>
        <taxon>eudicotyledons</taxon>
        <taxon>Gunneridae</taxon>
        <taxon>Pentapetalae</taxon>
        <taxon>rosids</taxon>
        <taxon>malvids</taxon>
        <taxon>Malvales</taxon>
        <taxon>Malvaceae</taxon>
        <taxon>Malvoideae</taxon>
        <taxon>Gossypium</taxon>
    </lineage>
</organism>
<evidence type="ECO:0008006" key="4">
    <source>
        <dbReference type="Google" id="ProtNLM"/>
    </source>
</evidence>